<dbReference type="EMBL" id="JACTNZ010000004">
    <property type="protein sequence ID" value="KAG5553260.1"/>
    <property type="molecule type" value="Genomic_DNA"/>
</dbReference>
<evidence type="ECO:0000313" key="2">
    <source>
        <dbReference type="EMBL" id="KAG5553260.1"/>
    </source>
</evidence>
<protein>
    <recommendedName>
        <fullName evidence="1">DUF4283 domain-containing protein</fullName>
    </recommendedName>
</protein>
<evidence type="ECO:0000313" key="3">
    <source>
        <dbReference type="Proteomes" id="UP000823749"/>
    </source>
</evidence>
<dbReference type="PANTHER" id="PTHR31286:SF165">
    <property type="entry name" value="DUF4283 DOMAIN-CONTAINING PROTEIN"/>
    <property type="match status" value="1"/>
</dbReference>
<gene>
    <name evidence="2" type="ORF">RHGRI_011203</name>
</gene>
<organism evidence="2 3">
    <name type="scientific">Rhododendron griersonianum</name>
    <dbReference type="NCBI Taxonomy" id="479676"/>
    <lineage>
        <taxon>Eukaryota</taxon>
        <taxon>Viridiplantae</taxon>
        <taxon>Streptophyta</taxon>
        <taxon>Embryophyta</taxon>
        <taxon>Tracheophyta</taxon>
        <taxon>Spermatophyta</taxon>
        <taxon>Magnoliopsida</taxon>
        <taxon>eudicotyledons</taxon>
        <taxon>Gunneridae</taxon>
        <taxon>Pentapetalae</taxon>
        <taxon>asterids</taxon>
        <taxon>Ericales</taxon>
        <taxon>Ericaceae</taxon>
        <taxon>Ericoideae</taxon>
        <taxon>Rhodoreae</taxon>
        <taxon>Rhododendron</taxon>
    </lineage>
</organism>
<reference evidence="2" key="1">
    <citation type="submission" date="2020-08" db="EMBL/GenBank/DDBJ databases">
        <title>Plant Genome Project.</title>
        <authorList>
            <person name="Zhang R.-G."/>
        </authorList>
    </citation>
    <scope>NUCLEOTIDE SEQUENCE</scope>
    <source>
        <strain evidence="2">WSP0</strain>
        <tissue evidence="2">Leaf</tissue>
    </source>
</reference>
<sequence>MADGTISIADGLGLKALDSNEVRRKQQISDLSKSSQVRSTQMEMEIQKVNISGNFNSVPILGNVNQATTSTGFGSFSPKTAKNLSPSRKLQQVFEETLVREAEERAAHLSNNINSTRYSQTLINARGTPYLEGDPNMGYDEADTKPRRPSHLASQVNHFTTEIHPTLPQTHKPNPNPNAVRIQGKPKPRNWASLLQSQSPSLEMKLDYFPDLQRGKEALVEIDLELTEVGKWNRYFVGHFLDGKMAYPLLLSTARNQWKDLFVAVKSDVARFYMFEFRDEQTKIQVLEGGPYVFSQKYLVLKDWHRMMKPAKEQPFKIPAWVKFHDLPFELWNQDCLSRVASAVGRPLHVDQATAKTARQPGLLQTKSTKARICIEVSAQQDLPDEVTVDTPV</sequence>
<feature type="domain" description="DUF4283" evidence="1">
    <location>
        <begin position="230"/>
        <end position="311"/>
    </location>
</feature>
<dbReference type="PANTHER" id="PTHR31286">
    <property type="entry name" value="GLYCINE-RICH CELL WALL STRUCTURAL PROTEIN 1.8-LIKE"/>
    <property type="match status" value="1"/>
</dbReference>
<proteinExistence type="predicted"/>
<dbReference type="Pfam" id="PF14111">
    <property type="entry name" value="DUF4283"/>
    <property type="match status" value="1"/>
</dbReference>
<evidence type="ECO:0000259" key="1">
    <source>
        <dbReference type="Pfam" id="PF14111"/>
    </source>
</evidence>
<dbReference type="InterPro" id="IPR025558">
    <property type="entry name" value="DUF4283"/>
</dbReference>
<dbReference type="Proteomes" id="UP000823749">
    <property type="component" value="Chromosome 4"/>
</dbReference>
<dbReference type="InterPro" id="IPR040256">
    <property type="entry name" value="At4g02000-like"/>
</dbReference>
<keyword evidence="3" id="KW-1185">Reference proteome</keyword>
<dbReference type="AlphaFoldDB" id="A0AAV6KL79"/>
<comment type="caution">
    <text evidence="2">The sequence shown here is derived from an EMBL/GenBank/DDBJ whole genome shotgun (WGS) entry which is preliminary data.</text>
</comment>
<accession>A0AAV6KL79</accession>
<name>A0AAV6KL79_9ERIC</name>